<organism evidence="1 2">
    <name type="scientific">Kyrpidia spormannii</name>
    <dbReference type="NCBI Taxonomy" id="2055160"/>
    <lineage>
        <taxon>Bacteria</taxon>
        <taxon>Bacillati</taxon>
        <taxon>Bacillota</taxon>
        <taxon>Bacilli</taxon>
        <taxon>Bacillales</taxon>
        <taxon>Alicyclobacillaceae</taxon>
        <taxon>Kyrpidia</taxon>
    </lineage>
</organism>
<reference evidence="1 2" key="1">
    <citation type="submission" date="2020-04" db="EMBL/GenBank/DDBJ databases">
        <authorList>
            <person name="Hogendoorn C."/>
        </authorList>
    </citation>
    <scope>NUCLEOTIDE SEQUENCE [LARGE SCALE GENOMIC DNA]</scope>
    <source>
        <strain evidence="1">COOX1</strain>
    </source>
</reference>
<dbReference type="AlphaFoldDB" id="A0A6F9DZ92"/>
<dbReference type="EMBL" id="LR792683">
    <property type="protein sequence ID" value="CAB3390422.1"/>
    <property type="molecule type" value="Genomic_DNA"/>
</dbReference>
<evidence type="ECO:0000313" key="1">
    <source>
        <dbReference type="EMBL" id="CAB3390422.1"/>
    </source>
</evidence>
<accession>A0A6F9DZ92</accession>
<sequence length="74" mass="8247">MTQRFSLFIQFGTEREEKVIGQQHLTLSRSVHGCRHLGCTVFEGFQAKSMHLTSLSGTEIPSTTGLFYRSADPG</sequence>
<name>A0A6F9DZ92_9BACL</name>
<proteinExistence type="predicted"/>
<gene>
    <name evidence="1" type="ORF">COOX1_0400</name>
</gene>
<evidence type="ECO:0000313" key="2">
    <source>
        <dbReference type="Proteomes" id="UP000502196"/>
    </source>
</evidence>
<dbReference type="Proteomes" id="UP000502196">
    <property type="component" value="Chromosome"/>
</dbReference>
<protein>
    <submittedName>
        <fullName evidence="1">Uncharacterized protein</fullName>
    </submittedName>
</protein>